<proteinExistence type="predicted"/>
<dbReference type="EMBL" id="JBHVZQ010000020">
    <property type="protein sequence ID" value="MFF1276115.1"/>
    <property type="molecule type" value="Genomic_DNA"/>
</dbReference>
<evidence type="ECO:0000313" key="3">
    <source>
        <dbReference type="EMBL" id="MFF1276115.1"/>
    </source>
</evidence>
<dbReference type="InterPro" id="IPR036597">
    <property type="entry name" value="Fido-like_dom_sf"/>
</dbReference>
<gene>
    <name evidence="3" type="ORF">ACFVZC_22380</name>
</gene>
<dbReference type="InterPro" id="IPR003812">
    <property type="entry name" value="Fido"/>
</dbReference>
<dbReference type="Gene3D" id="1.10.3290.10">
    <property type="entry name" value="Fido-like domain"/>
    <property type="match status" value="1"/>
</dbReference>
<dbReference type="SUPFAM" id="SSF140931">
    <property type="entry name" value="Fic-like"/>
    <property type="match status" value="1"/>
</dbReference>
<reference evidence="3 4" key="1">
    <citation type="submission" date="2024-09" db="EMBL/GenBank/DDBJ databases">
        <title>The Natural Products Discovery Center: Release of the First 8490 Sequenced Strains for Exploring Actinobacteria Biosynthetic Diversity.</title>
        <authorList>
            <person name="Kalkreuter E."/>
            <person name="Kautsar S.A."/>
            <person name="Yang D."/>
            <person name="Bader C.D."/>
            <person name="Teijaro C.N."/>
            <person name="Fluegel L."/>
            <person name="Davis C.M."/>
            <person name="Simpson J.R."/>
            <person name="Lauterbach L."/>
            <person name="Steele A.D."/>
            <person name="Gui C."/>
            <person name="Meng S."/>
            <person name="Li G."/>
            <person name="Viehrig K."/>
            <person name="Ye F."/>
            <person name="Su P."/>
            <person name="Kiefer A.F."/>
            <person name="Nichols A."/>
            <person name="Cepeda A.J."/>
            <person name="Yan W."/>
            <person name="Fan B."/>
            <person name="Jiang Y."/>
            <person name="Adhikari A."/>
            <person name="Zheng C.-J."/>
            <person name="Schuster L."/>
            <person name="Cowan T.M."/>
            <person name="Smanski M.J."/>
            <person name="Chevrette M.G."/>
            <person name="De Carvalho L.P.S."/>
            <person name="Shen B."/>
        </authorList>
    </citation>
    <scope>NUCLEOTIDE SEQUENCE [LARGE SCALE GENOMIC DNA]</scope>
    <source>
        <strain evidence="3 4">NPDC058328</strain>
    </source>
</reference>
<dbReference type="RefSeq" id="WP_388237124.1">
    <property type="nucleotide sequence ID" value="NZ_JBHVZQ010000020.1"/>
</dbReference>
<feature type="domain" description="Fido" evidence="2">
    <location>
        <begin position="78"/>
        <end position="207"/>
    </location>
</feature>
<dbReference type="Pfam" id="PF02661">
    <property type="entry name" value="Fic"/>
    <property type="match status" value="1"/>
</dbReference>
<dbReference type="Proteomes" id="UP001601627">
    <property type="component" value="Unassembled WGS sequence"/>
</dbReference>
<evidence type="ECO:0000313" key="4">
    <source>
        <dbReference type="Proteomes" id="UP001601627"/>
    </source>
</evidence>
<comment type="caution">
    <text evidence="3">The sequence shown here is derived from an EMBL/GenBank/DDBJ whole genome shotgun (WGS) entry which is preliminary data.</text>
</comment>
<keyword evidence="4" id="KW-1185">Reference proteome</keyword>
<dbReference type="PROSITE" id="PS51459">
    <property type="entry name" value="FIDO"/>
    <property type="match status" value="1"/>
</dbReference>
<feature type="region of interest" description="Disordered" evidence="1">
    <location>
        <begin position="91"/>
        <end position="115"/>
    </location>
</feature>
<evidence type="ECO:0000256" key="1">
    <source>
        <dbReference type="SAM" id="MobiDB-lite"/>
    </source>
</evidence>
<name>A0ABW6QA73_9ACTN</name>
<feature type="compositionally biased region" description="Basic and acidic residues" evidence="1">
    <location>
        <begin position="102"/>
        <end position="114"/>
    </location>
</feature>
<evidence type="ECO:0000259" key="2">
    <source>
        <dbReference type="PROSITE" id="PS51459"/>
    </source>
</evidence>
<accession>A0ABW6QA73</accession>
<protein>
    <submittedName>
        <fullName evidence="3">Fic family protein</fullName>
    </submittedName>
</protein>
<sequence length="207" mass="22522">MTTAERDASADWCRARARVDWTRAGAAHLAEPVPPARDGFTAWCTGPVHRRDPVRARRLLAAYAAVRSDAVRRPRPPLTFSLLSGWQQQVLGSPGPPPFRTGDARTKAGRERRAPAPHTPAVFARCLAEADDPGVPLPARAARAYLDVAFFHPFDDGNARAALLTLAFVLARESVVLHKVRPLRSTRYADDPDGAADLAVLVAILIR</sequence>
<organism evidence="3 4">
    <name type="scientific">Streptomyces marokkonensis</name>
    <dbReference type="NCBI Taxonomy" id="324855"/>
    <lineage>
        <taxon>Bacteria</taxon>
        <taxon>Bacillati</taxon>
        <taxon>Actinomycetota</taxon>
        <taxon>Actinomycetes</taxon>
        <taxon>Kitasatosporales</taxon>
        <taxon>Streptomycetaceae</taxon>
        <taxon>Streptomyces</taxon>
    </lineage>
</organism>